<dbReference type="AlphaFoldDB" id="A0A2M7DDM9"/>
<comment type="similarity">
    <text evidence="1">Belongs to the elongation factor P family.</text>
</comment>
<dbReference type="SUPFAM" id="SSF50104">
    <property type="entry name" value="Translation proteins SH3-like domain"/>
    <property type="match status" value="1"/>
</dbReference>
<feature type="domain" description="Elongation factor P C-terminal" evidence="2">
    <location>
        <begin position="129"/>
        <end position="184"/>
    </location>
</feature>
<dbReference type="Pfam" id="PF08207">
    <property type="entry name" value="EFP_N"/>
    <property type="match status" value="1"/>
</dbReference>
<dbReference type="PIRSF" id="PIRSF005901">
    <property type="entry name" value="EF-P"/>
    <property type="match status" value="1"/>
</dbReference>
<dbReference type="InterPro" id="IPR014722">
    <property type="entry name" value="Rib_uL2_dom2"/>
</dbReference>
<dbReference type="GO" id="GO:0043043">
    <property type="term" value="P:peptide biosynthetic process"/>
    <property type="evidence" value="ECO:0007669"/>
    <property type="project" value="InterPro"/>
</dbReference>
<proteinExistence type="inferred from homology"/>
<evidence type="ECO:0000256" key="1">
    <source>
        <dbReference type="ARBA" id="ARBA00009479"/>
    </source>
</evidence>
<dbReference type="InterPro" id="IPR020599">
    <property type="entry name" value="Transl_elong_fac_P/YeiP"/>
</dbReference>
<dbReference type="Gene3D" id="2.30.30.30">
    <property type="match status" value="1"/>
</dbReference>
<dbReference type="PANTHER" id="PTHR30053:SF14">
    <property type="entry name" value="TRANSLATION ELONGATION FACTOR KOW-LIKE DOMAIN-CONTAINING PROTEIN"/>
    <property type="match status" value="1"/>
</dbReference>
<name>A0A2M7DDM9_9BACT</name>
<accession>A0A2M7DDM9</accession>
<dbReference type="Proteomes" id="UP000229030">
    <property type="component" value="Unassembled WGS sequence"/>
</dbReference>
<dbReference type="FunFam" id="2.40.50.140:FF:000004">
    <property type="entry name" value="Elongation factor P"/>
    <property type="match status" value="1"/>
</dbReference>
<comment type="caution">
    <text evidence="3">The sequence shown here is derived from an EMBL/GenBank/DDBJ whole genome shotgun (WGS) entry which is preliminary data.</text>
</comment>
<protein>
    <recommendedName>
        <fullName evidence="2">Elongation factor P C-terminal domain-containing protein</fullName>
    </recommendedName>
</protein>
<organism evidence="3 4">
    <name type="scientific">bacterium (Candidatus Gribaldobacteria) CG02_land_8_20_14_3_00_41_15</name>
    <dbReference type="NCBI Taxonomy" id="2014270"/>
    <lineage>
        <taxon>Bacteria</taxon>
        <taxon>Candidatus Gribaldobacteria</taxon>
    </lineage>
</organism>
<dbReference type="GO" id="GO:0003746">
    <property type="term" value="F:translation elongation factor activity"/>
    <property type="evidence" value="ECO:0007669"/>
    <property type="project" value="TreeGrafter"/>
</dbReference>
<dbReference type="Gene3D" id="2.40.50.140">
    <property type="entry name" value="Nucleic acid-binding proteins"/>
    <property type="match status" value="2"/>
</dbReference>
<dbReference type="Pfam" id="PF09285">
    <property type="entry name" value="Elong-fact-P_C"/>
    <property type="match status" value="1"/>
</dbReference>
<dbReference type="EMBL" id="PETV01000071">
    <property type="protein sequence ID" value="PIV46948.1"/>
    <property type="molecule type" value="Genomic_DNA"/>
</dbReference>
<evidence type="ECO:0000259" key="2">
    <source>
        <dbReference type="SMART" id="SM00841"/>
    </source>
</evidence>
<dbReference type="SUPFAM" id="SSF50249">
    <property type="entry name" value="Nucleic acid-binding proteins"/>
    <property type="match status" value="1"/>
</dbReference>
<dbReference type="GO" id="GO:0005829">
    <property type="term" value="C:cytosol"/>
    <property type="evidence" value="ECO:0007669"/>
    <property type="project" value="UniProtKB-ARBA"/>
</dbReference>
<dbReference type="InterPro" id="IPR015365">
    <property type="entry name" value="Elong-fact-P_C"/>
</dbReference>
<dbReference type="InterPro" id="IPR012340">
    <property type="entry name" value="NA-bd_OB-fold"/>
</dbReference>
<evidence type="ECO:0000313" key="4">
    <source>
        <dbReference type="Proteomes" id="UP000229030"/>
    </source>
</evidence>
<dbReference type="SMART" id="SM00841">
    <property type="entry name" value="Elong-fact-P_C"/>
    <property type="match status" value="1"/>
</dbReference>
<sequence length="186" mass="20579">MLSHTDLKKGTLFIYNGQPFVVLDFSLNFQGRGGSTTQIKMKNLVTGNAASKVFHPGDNFEEAEVDKIQLKFIYISKGQYIFCQPENPSQRITLTDEQVAGGQFLKPEQLVSGFAFDEKIISVELPIKAQLKVIEAAAYLRGGRATEGTKEVILETGAKAQAPCFIKEGDIIEINTQTGEYARRVE</sequence>
<evidence type="ECO:0000313" key="3">
    <source>
        <dbReference type="EMBL" id="PIV46948.1"/>
    </source>
</evidence>
<dbReference type="PANTHER" id="PTHR30053">
    <property type="entry name" value="ELONGATION FACTOR P"/>
    <property type="match status" value="1"/>
</dbReference>
<dbReference type="InterPro" id="IPR013185">
    <property type="entry name" value="Transl_elong_KOW-like"/>
</dbReference>
<reference evidence="4" key="1">
    <citation type="submission" date="2017-09" db="EMBL/GenBank/DDBJ databases">
        <title>Depth-based differentiation of microbial function through sediment-hosted aquifers and enrichment of novel symbionts in the deep terrestrial subsurface.</title>
        <authorList>
            <person name="Probst A.J."/>
            <person name="Ladd B."/>
            <person name="Jarett J.K."/>
            <person name="Geller-Mcgrath D.E."/>
            <person name="Sieber C.M.K."/>
            <person name="Emerson J.B."/>
            <person name="Anantharaman K."/>
            <person name="Thomas B.C."/>
            <person name="Malmstrom R."/>
            <person name="Stieglmeier M."/>
            <person name="Klingl A."/>
            <person name="Woyke T."/>
            <person name="Ryan C.M."/>
            <person name="Banfield J.F."/>
        </authorList>
    </citation>
    <scope>NUCLEOTIDE SEQUENCE [LARGE SCALE GENOMIC DNA]</scope>
</reference>
<dbReference type="InterPro" id="IPR008991">
    <property type="entry name" value="Translation_prot_SH3-like_sf"/>
</dbReference>
<gene>
    <name evidence="3" type="ORF">COS21_02615</name>
</gene>